<keyword evidence="6" id="KW-0378">Hydrolase</keyword>
<evidence type="ECO:0000256" key="1">
    <source>
        <dbReference type="ARBA" id="ARBA00000829"/>
    </source>
</evidence>
<reference evidence="15" key="1">
    <citation type="journal article" date="2023" name="Mol. Biol. Evol.">
        <title>Third-Generation Sequencing Reveals the Adaptive Role of the Epigenome in Three Deep-Sea Polychaetes.</title>
        <authorList>
            <person name="Perez M."/>
            <person name="Aroh O."/>
            <person name="Sun Y."/>
            <person name="Lan Y."/>
            <person name="Juniper S.K."/>
            <person name="Young C.R."/>
            <person name="Angers B."/>
            <person name="Qian P.Y."/>
        </authorList>
    </citation>
    <scope>NUCLEOTIDE SEQUENCE</scope>
    <source>
        <strain evidence="15">P08H-3</strain>
    </source>
</reference>
<feature type="domain" description="Glycoside hydrolase family 2 immunoglobulin-like beta-sandwich" evidence="12">
    <location>
        <begin position="434"/>
        <end position="505"/>
    </location>
</feature>
<dbReference type="SUPFAM" id="SSF49303">
    <property type="entry name" value="beta-Galactosidase/glucuronidase domain"/>
    <property type="match status" value="3"/>
</dbReference>
<dbReference type="FunFam" id="2.60.120.260:FF:000060">
    <property type="entry name" value="Probable beta-mannosidase"/>
    <property type="match status" value="1"/>
</dbReference>
<keyword evidence="7" id="KW-0325">Glycoprotein</keyword>
<dbReference type="AlphaFoldDB" id="A0AAD9NB30"/>
<dbReference type="GO" id="GO:0006516">
    <property type="term" value="P:glycoprotein catabolic process"/>
    <property type="evidence" value="ECO:0007669"/>
    <property type="project" value="TreeGrafter"/>
</dbReference>
<comment type="caution">
    <text evidence="15">The sequence shown here is derived from an EMBL/GenBank/DDBJ whole genome shotgun (WGS) entry which is preliminary data.</text>
</comment>
<dbReference type="PANTHER" id="PTHR43730:SF1">
    <property type="entry name" value="BETA-MANNOSIDASE"/>
    <property type="match status" value="1"/>
</dbReference>
<dbReference type="InterPro" id="IPR006102">
    <property type="entry name" value="Ig-like_GH2"/>
</dbReference>
<keyword evidence="11" id="KW-1133">Transmembrane helix</keyword>
<dbReference type="Pfam" id="PF00703">
    <property type="entry name" value="Glyco_hydro_2"/>
    <property type="match status" value="1"/>
</dbReference>
<evidence type="ECO:0000256" key="3">
    <source>
        <dbReference type="ARBA" id="ARBA00007401"/>
    </source>
</evidence>
<evidence type="ECO:0000256" key="2">
    <source>
        <dbReference type="ARBA" id="ARBA00004371"/>
    </source>
</evidence>
<comment type="similarity">
    <text evidence="3">Belongs to the glycosyl hydrolase 2 family.</text>
</comment>
<dbReference type="InterPro" id="IPR054593">
    <property type="entry name" value="Beta-mannosidase-like_N2"/>
</dbReference>
<dbReference type="Gene3D" id="2.60.120.260">
    <property type="entry name" value="Galactose-binding domain-like"/>
    <property type="match status" value="1"/>
</dbReference>
<protein>
    <recommendedName>
        <fullName evidence="4">beta-mannosidase</fullName>
        <ecNumber evidence="4">3.2.1.25</ecNumber>
    </recommendedName>
    <alternativeName>
        <fullName evidence="10">Mannanase</fullName>
    </alternativeName>
</protein>
<evidence type="ECO:0000256" key="7">
    <source>
        <dbReference type="ARBA" id="ARBA00023180"/>
    </source>
</evidence>
<dbReference type="SUPFAM" id="SSF49785">
    <property type="entry name" value="Galactose-binding domain-like"/>
    <property type="match status" value="1"/>
</dbReference>
<keyword evidence="8" id="KW-0458">Lysosome</keyword>
<keyword evidence="11" id="KW-0812">Transmembrane</keyword>
<dbReference type="InterPro" id="IPR017853">
    <property type="entry name" value="GH"/>
</dbReference>
<keyword evidence="11" id="KW-0472">Membrane</keyword>
<dbReference type="InterPro" id="IPR050887">
    <property type="entry name" value="Beta-mannosidase_GH2"/>
</dbReference>
<accession>A0AAD9NB30</accession>
<evidence type="ECO:0000259" key="13">
    <source>
        <dbReference type="Pfam" id="PF17753"/>
    </source>
</evidence>
<evidence type="ECO:0000259" key="14">
    <source>
        <dbReference type="Pfam" id="PF22666"/>
    </source>
</evidence>
<dbReference type="Pfam" id="PF17753">
    <property type="entry name" value="Ig_mannosidase"/>
    <property type="match status" value="1"/>
</dbReference>
<sequence length="1063" mass="120439">MSKTTWSDVAKKLEACLADISTSMCANMLKLNEEKIELIIFDPKHNVRINEELRLTVALSVKNLGVYFETPLTMERQVNAISKACYYQIRSIGHIRRYISLDACKTLAHALITYQLDYGNAFLYGLPSTPMTQLLPGTAPQYLEELVVPYQPTKSLRSQTGAFLAVPTTRGVTYGNRCFRKAAATLWNNLQRTLRHLVDVIKMAVSKEVIIVVIISLVTATIVSIVTVTLTQNNDVTPLTLTNRDSKNIIMTLNGDNWTLSTNDTVSAELAAKPAILLICDGLDTIATVYLNEAEVGSGVNQFVRYVYNITDVIKTGTNNITVELTSAVTYAKKRFDDHPYRIPPECPPDMYHGECHVNMIRKAACSFSWDWGPAFATQGIWKNIWIEGVSQATIRDVVSHVSRVNGSFDWQLNVTTLLDVATNIKDAFLYINITPSGMSFNASDVTLNTGKDSIVVANLTVPKSAVDTWWPRGYGTQPLYDLVVTLADSTQTVIDQKTVKIGFRTVVVVQDPIPNGLTFYFVINDVPIYMKGSNWIPIDAFQDNITPERISRLLDSAAAVNMNTIRVWGGGIYETDQFYDVADQLGLLIWQDLMFACNMYPVDDQYLDNVREEIRHQVRRLSSHPCLVAWTANNENEGALVDDWYDTSGPLYERYKSDYVKLYIDTIRNIILDDDYTRPFLSSSPSNGKVTEENGWISEDPKPSSPHYGDIHYYNYEDDCLDHNIYQPARYSSEYGYQSWPAHSTLSKVSASGDLVYGSDFINHRQHHFGAGNGTEQVLRRHFTWPNSGDPELDFKNIIYLFQTTQAMCYKTQTEHYRRTRSDPTIYNMGALYWQHSDIWQAPSWATIDYDDNWKMAHYYARHFFADLLVSSITNGSNIDVYTITDSISDVIGVYLVIKLWNWNSPPGECLHEWRIVTDVPASAATLVYRRNLDNLLAEGACTQRVRCVLTLHLQTADNIIISPINPHYLVSWKDISGMIKPVIQVQSVKMIGQRSFQITLSTNQMATFVWLEAYDIKGYFSDNGFLWVEDLTRNVTFSAWQDVTEEDLLSAITVKCLADIY</sequence>
<dbReference type="SUPFAM" id="SSF51445">
    <property type="entry name" value="(Trans)glycosidases"/>
    <property type="match status" value="1"/>
</dbReference>
<dbReference type="Gene3D" id="2.60.40.10">
    <property type="entry name" value="Immunoglobulins"/>
    <property type="match status" value="3"/>
</dbReference>
<organism evidence="15 16">
    <name type="scientific">Paralvinella palmiformis</name>
    <dbReference type="NCBI Taxonomy" id="53620"/>
    <lineage>
        <taxon>Eukaryota</taxon>
        <taxon>Metazoa</taxon>
        <taxon>Spiralia</taxon>
        <taxon>Lophotrochozoa</taxon>
        <taxon>Annelida</taxon>
        <taxon>Polychaeta</taxon>
        <taxon>Sedentaria</taxon>
        <taxon>Canalipalpata</taxon>
        <taxon>Terebellida</taxon>
        <taxon>Terebelliformia</taxon>
        <taxon>Alvinellidae</taxon>
        <taxon>Paralvinella</taxon>
    </lineage>
</organism>
<dbReference type="InterPro" id="IPR008979">
    <property type="entry name" value="Galactose-bd-like_sf"/>
</dbReference>
<evidence type="ECO:0000313" key="15">
    <source>
        <dbReference type="EMBL" id="KAK2162053.1"/>
    </source>
</evidence>
<dbReference type="InterPro" id="IPR036156">
    <property type="entry name" value="Beta-gal/glucu_dom_sf"/>
</dbReference>
<dbReference type="Gene3D" id="3.20.20.80">
    <property type="entry name" value="Glycosidases"/>
    <property type="match status" value="1"/>
</dbReference>
<dbReference type="InterPro" id="IPR013783">
    <property type="entry name" value="Ig-like_fold"/>
</dbReference>
<evidence type="ECO:0000313" key="16">
    <source>
        <dbReference type="Proteomes" id="UP001208570"/>
    </source>
</evidence>
<dbReference type="GO" id="GO:0004567">
    <property type="term" value="F:beta-mannosidase activity"/>
    <property type="evidence" value="ECO:0007669"/>
    <property type="project" value="UniProtKB-EC"/>
</dbReference>
<evidence type="ECO:0000256" key="11">
    <source>
        <dbReference type="SAM" id="Phobius"/>
    </source>
</evidence>
<dbReference type="EC" id="3.2.1.25" evidence="4"/>
<comment type="catalytic activity">
    <reaction evidence="1">
        <text>Hydrolysis of terminal, non-reducing beta-D-mannose residues in beta-D-mannosides.</text>
        <dbReference type="EC" id="3.2.1.25"/>
    </reaction>
</comment>
<evidence type="ECO:0000256" key="4">
    <source>
        <dbReference type="ARBA" id="ARBA00012754"/>
    </source>
</evidence>
<keyword evidence="9" id="KW-0326">Glycosidase</keyword>
<dbReference type="Pfam" id="PF22666">
    <property type="entry name" value="Glyco_hydro_2_N2"/>
    <property type="match status" value="1"/>
</dbReference>
<feature type="domain" description="Beta-mannosidase-like galactose-binding" evidence="14">
    <location>
        <begin position="218"/>
        <end position="383"/>
    </location>
</feature>
<evidence type="ECO:0000259" key="12">
    <source>
        <dbReference type="Pfam" id="PF00703"/>
    </source>
</evidence>
<dbReference type="GO" id="GO:0005764">
    <property type="term" value="C:lysosome"/>
    <property type="evidence" value="ECO:0007669"/>
    <property type="project" value="UniProtKB-SubCell"/>
</dbReference>
<comment type="subcellular location">
    <subcellularLocation>
        <location evidence="2">Lysosome</location>
    </subcellularLocation>
</comment>
<feature type="domain" description="Beta-mannosidase Ig-fold" evidence="13">
    <location>
        <begin position="994"/>
        <end position="1062"/>
    </location>
</feature>
<dbReference type="InterPro" id="IPR041625">
    <property type="entry name" value="Beta-mannosidase_Ig"/>
</dbReference>
<evidence type="ECO:0000256" key="6">
    <source>
        <dbReference type="ARBA" id="ARBA00022801"/>
    </source>
</evidence>
<evidence type="ECO:0000256" key="5">
    <source>
        <dbReference type="ARBA" id="ARBA00022729"/>
    </source>
</evidence>
<dbReference type="PANTHER" id="PTHR43730">
    <property type="entry name" value="BETA-MANNOSIDASE"/>
    <property type="match status" value="1"/>
</dbReference>
<gene>
    <name evidence="15" type="ORF">LSH36_105g04043</name>
</gene>
<dbReference type="FunFam" id="3.20.20.80:FF:000050">
    <property type="entry name" value="Beta-mannosidase B"/>
    <property type="match status" value="1"/>
</dbReference>
<evidence type="ECO:0000256" key="9">
    <source>
        <dbReference type="ARBA" id="ARBA00023295"/>
    </source>
</evidence>
<dbReference type="GO" id="GO:0005975">
    <property type="term" value="P:carbohydrate metabolic process"/>
    <property type="evidence" value="ECO:0007669"/>
    <property type="project" value="InterPro"/>
</dbReference>
<feature type="transmembrane region" description="Helical" evidence="11">
    <location>
        <begin position="209"/>
        <end position="230"/>
    </location>
</feature>
<dbReference type="Proteomes" id="UP001208570">
    <property type="component" value="Unassembled WGS sequence"/>
</dbReference>
<keyword evidence="5" id="KW-0732">Signal</keyword>
<dbReference type="EMBL" id="JAODUP010000105">
    <property type="protein sequence ID" value="KAK2162053.1"/>
    <property type="molecule type" value="Genomic_DNA"/>
</dbReference>
<keyword evidence="16" id="KW-1185">Reference proteome</keyword>
<evidence type="ECO:0000256" key="8">
    <source>
        <dbReference type="ARBA" id="ARBA00023228"/>
    </source>
</evidence>
<proteinExistence type="inferred from homology"/>
<evidence type="ECO:0000256" key="10">
    <source>
        <dbReference type="ARBA" id="ARBA00033445"/>
    </source>
</evidence>
<name>A0AAD9NB30_9ANNE</name>